<accession>A0ABR8QDZ6</accession>
<keyword evidence="2" id="KW-0378">Hydrolase</keyword>
<name>A0ABR8QDZ6_9CELL</name>
<proteinExistence type="predicted"/>
<evidence type="ECO:0000313" key="2">
    <source>
        <dbReference type="EMBL" id="MBD7918653.1"/>
    </source>
</evidence>
<keyword evidence="2" id="KW-0966">Cell projection</keyword>
<keyword evidence="2" id="KW-0969">Cilium</keyword>
<protein>
    <submittedName>
        <fullName evidence="2">Peptidyl-tRNA hydrolase</fullName>
    </submittedName>
</protein>
<dbReference type="InterPro" id="IPR023476">
    <property type="entry name" value="Pep_tRNA_hydro_II_dom_sf"/>
</dbReference>
<sequence>MPDTTLEPTPEPRDAPADLAGPADDETPWAMQLVVRVERADPPTRTAACAAAATAVVTLLADERAQPDGPWEPAVRRWSDAAIRKHCRRARGAAWDRAAHLPGVTVEVDGAQVRAFVPTPTDAIPRELARLQLSGSEPADPERAEHVDALVDGPLVVSICPEPALPFGKAAAAAGHAAQVAAAQMSAGRYRPWRDAGFPVAVEHPGTAQWATLLATSPVRIVDAGFTVVPTGTTTALARWA</sequence>
<dbReference type="SUPFAM" id="SSF102462">
    <property type="entry name" value="Peptidyl-tRNA hydrolase II"/>
    <property type="match status" value="1"/>
</dbReference>
<organism evidence="2 3">
    <name type="scientific">Cellulomonas avistercoris</name>
    <dbReference type="NCBI Taxonomy" id="2762242"/>
    <lineage>
        <taxon>Bacteria</taxon>
        <taxon>Bacillati</taxon>
        <taxon>Actinomycetota</taxon>
        <taxon>Actinomycetes</taxon>
        <taxon>Micrococcales</taxon>
        <taxon>Cellulomonadaceae</taxon>
        <taxon>Cellulomonas</taxon>
    </lineage>
</organism>
<keyword evidence="2" id="KW-0282">Flagellum</keyword>
<evidence type="ECO:0000313" key="3">
    <source>
        <dbReference type="Proteomes" id="UP000604241"/>
    </source>
</evidence>
<dbReference type="EMBL" id="JACSQV010000007">
    <property type="protein sequence ID" value="MBD7918653.1"/>
    <property type="molecule type" value="Genomic_DNA"/>
</dbReference>
<feature type="region of interest" description="Disordered" evidence="1">
    <location>
        <begin position="1"/>
        <end position="27"/>
    </location>
</feature>
<gene>
    <name evidence="2" type="ORF">H9657_10250</name>
</gene>
<dbReference type="GO" id="GO:0016787">
    <property type="term" value="F:hydrolase activity"/>
    <property type="evidence" value="ECO:0007669"/>
    <property type="project" value="UniProtKB-KW"/>
</dbReference>
<reference evidence="2 3" key="1">
    <citation type="submission" date="2020-08" db="EMBL/GenBank/DDBJ databases">
        <title>A Genomic Blueprint of the Chicken Gut Microbiome.</title>
        <authorList>
            <person name="Gilroy R."/>
            <person name="Ravi A."/>
            <person name="Getino M."/>
            <person name="Pursley I."/>
            <person name="Horton D.L."/>
            <person name="Alikhan N.-F."/>
            <person name="Baker D."/>
            <person name="Gharbi K."/>
            <person name="Hall N."/>
            <person name="Watson M."/>
            <person name="Adriaenssens E.M."/>
            <person name="Foster-Nyarko E."/>
            <person name="Jarju S."/>
            <person name="Secka A."/>
            <person name="Antonio M."/>
            <person name="Oren A."/>
            <person name="Chaudhuri R."/>
            <person name="La Ragione R.M."/>
            <person name="Hildebrand F."/>
            <person name="Pallen M.J."/>
        </authorList>
    </citation>
    <scope>NUCLEOTIDE SEQUENCE [LARGE SCALE GENOMIC DNA]</scope>
    <source>
        <strain evidence="2 3">Sa3CUA2</strain>
    </source>
</reference>
<dbReference type="RefSeq" id="WP_191782994.1">
    <property type="nucleotide sequence ID" value="NZ_JACSQV010000007.1"/>
</dbReference>
<evidence type="ECO:0000256" key="1">
    <source>
        <dbReference type="SAM" id="MobiDB-lite"/>
    </source>
</evidence>
<comment type="caution">
    <text evidence="2">The sequence shown here is derived from an EMBL/GenBank/DDBJ whole genome shotgun (WGS) entry which is preliminary data.</text>
</comment>
<dbReference type="Gene3D" id="3.40.1490.10">
    <property type="entry name" value="Bit1"/>
    <property type="match status" value="1"/>
</dbReference>
<dbReference type="Proteomes" id="UP000604241">
    <property type="component" value="Unassembled WGS sequence"/>
</dbReference>
<keyword evidence="3" id="KW-1185">Reference proteome</keyword>